<evidence type="ECO:0000256" key="6">
    <source>
        <dbReference type="ARBA" id="ARBA00022679"/>
    </source>
</evidence>
<dbReference type="PROSITE" id="PS00627">
    <property type="entry name" value="GHMP_KINASES_ATP"/>
    <property type="match status" value="1"/>
</dbReference>
<dbReference type="SUPFAM" id="SSF55060">
    <property type="entry name" value="GHMP Kinase, C-terminal domain"/>
    <property type="match status" value="1"/>
</dbReference>
<accession>A0A7S7FQE8</accession>
<dbReference type="InterPro" id="IPR013750">
    <property type="entry name" value="GHMP_kinase_C_dom"/>
</dbReference>
<dbReference type="Pfam" id="PF08544">
    <property type="entry name" value="GHMP_kinases_C"/>
    <property type="match status" value="1"/>
</dbReference>
<comment type="catalytic activity">
    <reaction evidence="11 13">
        <text>L-homoserine + ATP = O-phospho-L-homoserine + ADP + H(+)</text>
        <dbReference type="Rhea" id="RHEA:13985"/>
        <dbReference type="ChEBI" id="CHEBI:15378"/>
        <dbReference type="ChEBI" id="CHEBI:30616"/>
        <dbReference type="ChEBI" id="CHEBI:57476"/>
        <dbReference type="ChEBI" id="CHEBI:57590"/>
        <dbReference type="ChEBI" id="CHEBI:456216"/>
        <dbReference type="EC" id="2.7.1.39"/>
    </reaction>
</comment>
<evidence type="ECO:0000256" key="9">
    <source>
        <dbReference type="ARBA" id="ARBA00022777"/>
    </source>
</evidence>
<dbReference type="GO" id="GO:0005737">
    <property type="term" value="C:cytoplasm"/>
    <property type="evidence" value="ECO:0007669"/>
    <property type="project" value="UniProtKB-SubCell"/>
</dbReference>
<evidence type="ECO:0000259" key="14">
    <source>
        <dbReference type="Pfam" id="PF00288"/>
    </source>
</evidence>
<dbReference type="EMBL" id="AP011548">
    <property type="protein sequence ID" value="BAI42597.1"/>
    <property type="molecule type" value="Genomic_DNA"/>
</dbReference>
<organism evidence="16 17">
    <name type="scientific">Lacticaseibacillus rhamnosus (strain ATCC 53103 / LMG 18243 / GG)</name>
    <name type="common">Lactobacillus rhamnosus</name>
    <dbReference type="NCBI Taxonomy" id="568703"/>
    <lineage>
        <taxon>Bacteria</taxon>
        <taxon>Bacillati</taxon>
        <taxon>Bacillota</taxon>
        <taxon>Bacilli</taxon>
        <taxon>Lactobacillales</taxon>
        <taxon>Lactobacillaceae</taxon>
        <taxon>Lacticaseibacillus</taxon>
    </lineage>
</organism>
<dbReference type="KEGG" id="lrg:LRHM_2070"/>
<keyword evidence="10 13" id="KW-0067">ATP-binding</keyword>
<name>A0A7S7FQE8_LACRG</name>
<gene>
    <name evidence="13" type="primary">thrB</name>
    <name evidence="16" type="ordered locus">LRHM_2070</name>
</gene>
<evidence type="ECO:0000313" key="17">
    <source>
        <dbReference type="Proteomes" id="UP000002067"/>
    </source>
</evidence>
<evidence type="ECO:0000256" key="8">
    <source>
        <dbReference type="ARBA" id="ARBA00022741"/>
    </source>
</evidence>
<dbReference type="PANTHER" id="PTHR20861">
    <property type="entry name" value="HOMOSERINE/4-DIPHOSPHOCYTIDYL-2-C-METHYL-D-ERYTHRITOL KINASE"/>
    <property type="match status" value="1"/>
</dbReference>
<evidence type="ECO:0000256" key="4">
    <source>
        <dbReference type="ARBA" id="ARBA00017858"/>
    </source>
</evidence>
<dbReference type="Proteomes" id="UP000002067">
    <property type="component" value="Chromosome"/>
</dbReference>
<reference evidence="16 17" key="1">
    <citation type="journal article" date="2009" name="J. Bacteriol.">
        <title>Complete genome sequence of the probiotic Lactobacillus rhamnosus ATCC 53103.</title>
        <authorList>
            <person name="Morita H."/>
            <person name="Toh H."/>
            <person name="Oshima K."/>
            <person name="Murakami M."/>
            <person name="Taylor T.D."/>
            <person name="Igimi S."/>
            <person name="Hattori M."/>
        </authorList>
    </citation>
    <scope>NUCLEOTIDE SEQUENCE [LARGE SCALE GENOMIC DNA]</scope>
    <source>
        <strain evidence="17">ATCC 53103 / LMG 18243 / GG [Tokyo]</strain>
    </source>
</reference>
<evidence type="ECO:0000256" key="5">
    <source>
        <dbReference type="ARBA" id="ARBA00022605"/>
    </source>
</evidence>
<dbReference type="UniPathway" id="UPA00050">
    <property type="reaction ID" value="UER00064"/>
</dbReference>
<comment type="similarity">
    <text evidence="2 13">Belongs to the GHMP kinase family. Homoserine kinase subfamily.</text>
</comment>
<evidence type="ECO:0000256" key="7">
    <source>
        <dbReference type="ARBA" id="ARBA00022697"/>
    </source>
</evidence>
<keyword evidence="7 13" id="KW-0791">Threonine biosynthesis</keyword>
<dbReference type="Gene3D" id="3.30.70.890">
    <property type="entry name" value="GHMP kinase, C-terminal domain"/>
    <property type="match status" value="1"/>
</dbReference>
<evidence type="ECO:0000313" key="16">
    <source>
        <dbReference type="EMBL" id="BAI42597.1"/>
    </source>
</evidence>
<feature type="binding site" evidence="13">
    <location>
        <begin position="82"/>
        <end position="92"/>
    </location>
    <ligand>
        <name>ATP</name>
        <dbReference type="ChEBI" id="CHEBI:30616"/>
    </ligand>
</feature>
<dbReference type="Pfam" id="PF00288">
    <property type="entry name" value="GHMP_kinases_N"/>
    <property type="match status" value="1"/>
</dbReference>
<evidence type="ECO:0000256" key="1">
    <source>
        <dbReference type="ARBA" id="ARBA00005015"/>
    </source>
</evidence>
<dbReference type="PIRSF" id="PIRSF000676">
    <property type="entry name" value="Homoser_kin"/>
    <property type="match status" value="1"/>
</dbReference>
<dbReference type="EC" id="2.7.1.39" evidence="3 13"/>
<dbReference type="AlphaFoldDB" id="A0A7S7FQE8"/>
<dbReference type="PANTHER" id="PTHR20861:SF1">
    <property type="entry name" value="HOMOSERINE KINASE"/>
    <property type="match status" value="1"/>
</dbReference>
<protein>
    <recommendedName>
        <fullName evidence="4 13">Homoserine kinase</fullName>
        <shortName evidence="13">HK</shortName>
        <shortName evidence="13">HSK</shortName>
        <ecNumber evidence="3 13">2.7.1.39</ecNumber>
    </recommendedName>
</protein>
<dbReference type="GO" id="GO:0009088">
    <property type="term" value="P:threonine biosynthetic process"/>
    <property type="evidence" value="ECO:0007669"/>
    <property type="project" value="UniProtKB-UniRule"/>
</dbReference>
<comment type="subcellular location">
    <subcellularLocation>
        <location evidence="13">Cytoplasm</location>
    </subcellularLocation>
</comment>
<comment type="pathway">
    <text evidence="1 13">Amino-acid biosynthesis; L-threonine biosynthesis; L-threonine from L-aspartate: step 4/5.</text>
</comment>
<keyword evidence="9 13" id="KW-0418">Kinase</keyword>
<evidence type="ECO:0000256" key="11">
    <source>
        <dbReference type="ARBA" id="ARBA00049375"/>
    </source>
</evidence>
<dbReference type="SUPFAM" id="SSF54211">
    <property type="entry name" value="Ribosomal protein S5 domain 2-like"/>
    <property type="match status" value="1"/>
</dbReference>
<evidence type="ECO:0000256" key="2">
    <source>
        <dbReference type="ARBA" id="ARBA00007370"/>
    </source>
</evidence>
<keyword evidence="6 13" id="KW-0808">Transferase</keyword>
<dbReference type="GO" id="GO:0005524">
    <property type="term" value="F:ATP binding"/>
    <property type="evidence" value="ECO:0007669"/>
    <property type="project" value="UniProtKB-UniRule"/>
</dbReference>
<evidence type="ECO:0000256" key="12">
    <source>
        <dbReference type="ARBA" id="ARBA00049954"/>
    </source>
</evidence>
<keyword evidence="8 13" id="KW-0547">Nucleotide-binding</keyword>
<feature type="domain" description="GHMP kinase C-terminal" evidence="15">
    <location>
        <begin position="197"/>
        <end position="273"/>
    </location>
</feature>
<dbReference type="InterPro" id="IPR036554">
    <property type="entry name" value="GHMP_kinase_C_sf"/>
</dbReference>
<keyword evidence="5 13" id="KW-0028">Amino-acid biosynthesis</keyword>
<dbReference type="InterPro" id="IPR014721">
    <property type="entry name" value="Ribsml_uS5_D2-typ_fold_subgr"/>
</dbReference>
<proteinExistence type="inferred from homology"/>
<dbReference type="PRINTS" id="PR00958">
    <property type="entry name" value="HOMSERKINASE"/>
</dbReference>
<dbReference type="KEGG" id="lrh:LGG_02153"/>
<evidence type="ECO:0000256" key="3">
    <source>
        <dbReference type="ARBA" id="ARBA00012078"/>
    </source>
</evidence>
<evidence type="ECO:0000259" key="15">
    <source>
        <dbReference type="Pfam" id="PF08544"/>
    </source>
</evidence>
<evidence type="ECO:0000256" key="10">
    <source>
        <dbReference type="ARBA" id="ARBA00022840"/>
    </source>
</evidence>
<dbReference type="Gene3D" id="3.30.230.10">
    <property type="match status" value="1"/>
</dbReference>
<dbReference type="InterPro" id="IPR020568">
    <property type="entry name" value="Ribosomal_Su5_D2-typ_SF"/>
</dbReference>
<dbReference type="RefSeq" id="WP_014569936.1">
    <property type="nucleotide sequence ID" value="NC_013198.1"/>
</dbReference>
<evidence type="ECO:0000256" key="13">
    <source>
        <dbReference type="HAMAP-Rule" id="MF_00384"/>
    </source>
</evidence>
<dbReference type="GO" id="GO:0004413">
    <property type="term" value="F:homoserine kinase activity"/>
    <property type="evidence" value="ECO:0007669"/>
    <property type="project" value="UniProtKB-UniRule"/>
</dbReference>
<dbReference type="InterPro" id="IPR006204">
    <property type="entry name" value="GHMP_kinase_N_dom"/>
</dbReference>
<dbReference type="InterPro" id="IPR000870">
    <property type="entry name" value="Homoserine_kinase"/>
</dbReference>
<comment type="function">
    <text evidence="12 13">Catalyzes the ATP-dependent phosphorylation of L-homoserine to L-homoserine phosphate.</text>
</comment>
<dbReference type="InterPro" id="IPR006203">
    <property type="entry name" value="GHMP_knse_ATP-bd_CS"/>
</dbReference>
<dbReference type="NCBIfam" id="TIGR00191">
    <property type="entry name" value="thrB"/>
    <property type="match status" value="1"/>
</dbReference>
<dbReference type="HAMAP" id="MF_00384">
    <property type="entry name" value="Homoser_kinase"/>
    <property type="match status" value="1"/>
</dbReference>
<sequence length="292" mass="31241">MISVSVPATSANLGVGYDVLGLALDLKARFTFEASTQKLEIFGDDPDFANEHNLIYQAFVTFAKAVDQPVPNLRITVDSNIPSSRGLGSSATCVVGGIAAANAWFHAGWDRTQLLKLAAKMEGHPDNAAPAIFGQLCATILADAEPIVRQYPVSSQLQLVTFIPDYAVSTAEARKILPTTMTYADAAYQMGRCVLMTRALADGDLPLLHQVAHDRMQEPYRATLIPDYQAVRQLVTAANGVLLISGSGSTMLAIVEGAAAARQLQAAASQQWPAWRVQIVQPSTEGVRVSES</sequence>
<keyword evidence="13" id="KW-0963">Cytoplasm</keyword>
<feature type="domain" description="GHMP kinase N-terminal" evidence="14">
    <location>
        <begin position="53"/>
        <end position="135"/>
    </location>
</feature>